<accession>A0A6P4BW53</accession>
<reference evidence="3" key="1">
    <citation type="journal article" date="2016" name="Nat. Genet.">
        <title>The genome sequences of Arachis duranensis and Arachis ipaensis, the diploid ancestors of cultivated peanut.</title>
        <authorList>
            <person name="Bertioli D.J."/>
            <person name="Cannon S.B."/>
            <person name="Froenicke L."/>
            <person name="Huang G."/>
            <person name="Farmer A.D."/>
            <person name="Cannon E.K."/>
            <person name="Liu X."/>
            <person name="Gao D."/>
            <person name="Clevenger J."/>
            <person name="Dash S."/>
            <person name="Ren L."/>
            <person name="Moretzsohn M.C."/>
            <person name="Shirasawa K."/>
            <person name="Huang W."/>
            <person name="Vidigal B."/>
            <person name="Abernathy B."/>
            <person name="Chu Y."/>
            <person name="Niederhuth C.E."/>
            <person name="Umale P."/>
            <person name="Araujo A.C."/>
            <person name="Kozik A."/>
            <person name="Kim K.D."/>
            <person name="Burow M.D."/>
            <person name="Varshney R.K."/>
            <person name="Wang X."/>
            <person name="Zhang X."/>
            <person name="Barkley N."/>
            <person name="Guimaraes P.M."/>
            <person name="Isobe S."/>
            <person name="Guo B."/>
            <person name="Liao B."/>
            <person name="Stalker H.T."/>
            <person name="Schmitz R.J."/>
            <person name="Scheffler B.E."/>
            <person name="Leal-Bertioli S.C."/>
            <person name="Xun X."/>
            <person name="Jackson S.A."/>
            <person name="Michelmore R."/>
            <person name="Ozias-Akins P."/>
        </authorList>
    </citation>
    <scope>NUCLEOTIDE SEQUENCE [LARGE SCALE GENOMIC DNA]</scope>
    <source>
        <strain evidence="3">cv. V14167</strain>
    </source>
</reference>
<keyword evidence="2" id="KW-0012">Acyltransferase</keyword>
<evidence type="ECO:0000313" key="4">
    <source>
        <dbReference type="RefSeq" id="XP_015936159.1"/>
    </source>
</evidence>
<dbReference type="InterPro" id="IPR023213">
    <property type="entry name" value="CAT-like_dom_sf"/>
</dbReference>
<keyword evidence="3" id="KW-1185">Reference proteome</keyword>
<evidence type="ECO:0000256" key="2">
    <source>
        <dbReference type="ARBA" id="ARBA00023315"/>
    </source>
</evidence>
<dbReference type="PANTHER" id="PTHR31625">
    <property type="match status" value="1"/>
</dbReference>
<dbReference type="Gene3D" id="3.30.559.10">
    <property type="entry name" value="Chloramphenicol acetyltransferase-like domain"/>
    <property type="match status" value="2"/>
</dbReference>
<dbReference type="RefSeq" id="XP_015936159.1">
    <property type="nucleotide sequence ID" value="XM_016080673.3"/>
</dbReference>
<dbReference type="AlphaFoldDB" id="A0A6P4BW53"/>
<evidence type="ECO:0000313" key="3">
    <source>
        <dbReference type="Proteomes" id="UP000515211"/>
    </source>
</evidence>
<dbReference type="KEGG" id="adu:107462106"/>
<dbReference type="GeneID" id="107462106"/>
<keyword evidence="1" id="KW-0808">Transferase</keyword>
<gene>
    <name evidence="4" type="primary">LOC107462106</name>
</gene>
<organism evidence="3 4">
    <name type="scientific">Arachis duranensis</name>
    <name type="common">Wild peanut</name>
    <dbReference type="NCBI Taxonomy" id="130453"/>
    <lineage>
        <taxon>Eukaryota</taxon>
        <taxon>Viridiplantae</taxon>
        <taxon>Streptophyta</taxon>
        <taxon>Embryophyta</taxon>
        <taxon>Tracheophyta</taxon>
        <taxon>Spermatophyta</taxon>
        <taxon>Magnoliopsida</taxon>
        <taxon>eudicotyledons</taxon>
        <taxon>Gunneridae</taxon>
        <taxon>Pentapetalae</taxon>
        <taxon>rosids</taxon>
        <taxon>fabids</taxon>
        <taxon>Fabales</taxon>
        <taxon>Fabaceae</taxon>
        <taxon>Papilionoideae</taxon>
        <taxon>50 kb inversion clade</taxon>
        <taxon>dalbergioids sensu lato</taxon>
        <taxon>Dalbergieae</taxon>
        <taxon>Pterocarpus clade</taxon>
        <taxon>Arachis</taxon>
    </lineage>
</organism>
<dbReference type="GO" id="GO:0016747">
    <property type="term" value="F:acyltransferase activity, transferring groups other than amino-acyl groups"/>
    <property type="evidence" value="ECO:0007669"/>
    <property type="project" value="UniProtKB-ARBA"/>
</dbReference>
<protein>
    <submittedName>
        <fullName evidence="4">Coumaroyl-CoA:anthocyanidin 3-O-glucoside-6''-O-coumaroyltransferase 1-like</fullName>
    </submittedName>
</protein>
<dbReference type="Pfam" id="PF02458">
    <property type="entry name" value="Transferase"/>
    <property type="match status" value="1"/>
</dbReference>
<sequence length="517" mass="58429">MSYLTKNKCMIMAAHTTTTTTNKKHEQVKIIEECKVAPPQGSLASTTTNVPLTYLDIPWFLCHPIKRIFFYDFPHSTNHFLQSSLPPLKHSLSLSLQHFFPFASNLIVPPSPNLPFIRFLDGLDSLSFTIAESKADFSLLVSDSPQDVRFLHPLVASLPPKVTMEDGTLVMPLMAIQVTVLPNTAFAISLTFSHLAADGYSLHHFIKFWANLCKQIITRGSGTNDEDVKESSFLSVPFHDRDIVKDPKGLKHVYMEEVRDLLRKNNNLMNSQVPVNSNTMVRATLVLNHSQVEKLKKFVSLKYRDTYGSNTLLHMSTFVVTCSLIWVCMMQSEEQTEGNHHHTNKNFDDEVCYFIILADYRGRSEFSIPSNYFGNCLLSGYVRLKRGELVGENNGNDYHGIFEAASGIDREIRNLRNDALTRVESFVPYARELNKCRSITVVAGSPKLGVYETDFGWGKPKKSVAVHVESAGAFSLSDCRNNEGAVEIGIALERIRMKKFIKIFEQHLQNIDHDFPT</sequence>
<dbReference type="InterPro" id="IPR051504">
    <property type="entry name" value="Plant_metabolite_acyltrans"/>
</dbReference>
<dbReference type="OrthoDB" id="1862401at2759"/>
<proteinExistence type="predicted"/>
<name>A0A6P4BW53_ARADU</name>
<dbReference type="Proteomes" id="UP000515211">
    <property type="component" value="Chromosome 8"/>
</dbReference>
<reference evidence="4" key="2">
    <citation type="submission" date="2025-08" db="UniProtKB">
        <authorList>
            <consortium name="RefSeq"/>
        </authorList>
    </citation>
    <scope>IDENTIFICATION</scope>
    <source>
        <tissue evidence="4">Whole plant</tissue>
    </source>
</reference>
<evidence type="ECO:0000256" key="1">
    <source>
        <dbReference type="ARBA" id="ARBA00022679"/>
    </source>
</evidence>